<organism evidence="2 5">
    <name type="scientific">Streptomyces acidiscabies</name>
    <dbReference type="NCBI Taxonomy" id="42234"/>
    <lineage>
        <taxon>Bacteria</taxon>
        <taxon>Bacillati</taxon>
        <taxon>Actinomycetota</taxon>
        <taxon>Actinomycetes</taxon>
        <taxon>Kitasatosporales</taxon>
        <taxon>Streptomycetaceae</taxon>
        <taxon>Streptomyces</taxon>
    </lineage>
</organism>
<dbReference type="Proteomes" id="UP001282288">
    <property type="component" value="Unassembled WGS sequence"/>
</dbReference>
<accession>A0AAP6EIX4</accession>
<evidence type="ECO:0000313" key="3">
    <source>
        <dbReference type="EMBL" id="MDX3017288.1"/>
    </source>
</evidence>
<sequence length="177" mass="18349">MLGVVGRRLRAHRGWVAGAAALAMLGSIGFALFGGGDEGTTSTPPDTRAREYRDFDACLLTGADGIARGTVAATVWDGMQQASKETRARVTYVPVTGEQTADNARPFVNGLVQRQCDVVLAVGTPQVRAAETAAGQHPSVSFLVVGDGEAARDNITVVRPGEGLKSAVVKGIRGAMV</sequence>
<proteinExistence type="predicted"/>
<name>A0AAP6EIX4_9ACTN</name>
<evidence type="ECO:0000313" key="2">
    <source>
        <dbReference type="EMBL" id="MDX2963936.1"/>
    </source>
</evidence>
<gene>
    <name evidence="2" type="ORF">PV399_30050</name>
    <name evidence="3" type="ORF">PV666_05255</name>
</gene>
<keyword evidence="1" id="KW-0812">Transmembrane</keyword>
<dbReference type="Gene3D" id="3.40.50.2300">
    <property type="match status" value="1"/>
</dbReference>
<keyword evidence="4" id="KW-1185">Reference proteome</keyword>
<dbReference type="EMBL" id="JARAWC010000025">
    <property type="protein sequence ID" value="MDX2963936.1"/>
    <property type="molecule type" value="Genomic_DNA"/>
</dbReference>
<dbReference type="GeneID" id="69810226"/>
<evidence type="ECO:0000256" key="1">
    <source>
        <dbReference type="SAM" id="Phobius"/>
    </source>
</evidence>
<evidence type="ECO:0000313" key="4">
    <source>
        <dbReference type="Proteomes" id="UP001272987"/>
    </source>
</evidence>
<comment type="caution">
    <text evidence="2">The sequence shown here is derived from an EMBL/GenBank/DDBJ whole genome shotgun (WGS) entry which is preliminary data.</text>
</comment>
<dbReference type="Proteomes" id="UP001272987">
    <property type="component" value="Unassembled WGS sequence"/>
</dbReference>
<dbReference type="AlphaFoldDB" id="A0AAP6EIX4"/>
<feature type="transmembrane region" description="Helical" evidence="1">
    <location>
        <begin position="12"/>
        <end position="33"/>
    </location>
</feature>
<dbReference type="RefSeq" id="WP_141655562.1">
    <property type="nucleotide sequence ID" value="NZ_BCMK01000006.1"/>
</dbReference>
<reference evidence="2 4" key="1">
    <citation type="journal article" date="2023" name="Microb. Genom.">
        <title>Mesoterricola silvestris gen. nov., sp. nov., Mesoterricola sediminis sp. nov., Geothrix oryzae sp. nov., Geothrix edaphica sp. nov., Geothrix rubra sp. nov., and Geothrix limicola sp. nov., six novel members of Acidobacteriota isolated from soils.</title>
        <authorList>
            <person name="Weisberg A.J."/>
            <person name="Pearce E."/>
            <person name="Kramer C.G."/>
            <person name="Chang J.H."/>
            <person name="Clarke C.R."/>
        </authorList>
    </citation>
    <scope>NUCLEOTIDE SEQUENCE</scope>
    <source>
        <strain evidence="3 4">NB05-1H</strain>
        <strain evidence="2">NRRL_B-16521</strain>
    </source>
</reference>
<dbReference type="EMBL" id="JARAWP010000002">
    <property type="protein sequence ID" value="MDX3017288.1"/>
    <property type="molecule type" value="Genomic_DNA"/>
</dbReference>
<keyword evidence="1" id="KW-0472">Membrane</keyword>
<protein>
    <submittedName>
        <fullName evidence="2">BMP family ABC transporter substrate-binding protein</fullName>
    </submittedName>
</protein>
<keyword evidence="1" id="KW-1133">Transmembrane helix</keyword>
<evidence type="ECO:0000313" key="5">
    <source>
        <dbReference type="Proteomes" id="UP001282288"/>
    </source>
</evidence>